<sequence>MSAPPSFALPASAQDLTAADPGRIGPYRLLARLGAGGMGIVYAAVESDGGTRPVAVKLVHAEFSADAEFRTRFAREVDLLGRVGGACAVPLLAADPDADRPWLATPLVRGGTLGEHLRRHGPLDEALVRGLAGGVAEALAQIHGAGIAHRDLKPANVILSPEGPRVLDFGVARAIDQTALTRTGAVSGSPGWISPEQYRGEPVSTADDVFAWGALVAYAATGRPPFGTGNAAVVANRVLSGEPDLEGFHGPLADLARRALAKHAAERPTALDLVTGVIQAGMPQRAIAPLTDHTAAADAVSAQLDRDWHGVPAGAERSVHAPAADRPGAGRLLAVTGAVLGTVLLVAALAGGGLALQRNWDSLPVAAWLSSEEEPSPSGESDAEEDEARRPGPVAQEPTEEPSGPEESPSPTASAEASEVEEEPRETADASEEPSEEPEPEPATWTITVFNAEEPCRAPRTPECSMRLTHDPYRPYAEAGNRAGAVWHNDRLEAACMVGNGGTVSDESGYSTTDWYKVTTSDGVTGWLPGARTRDGQGVRACDTGEV</sequence>
<feature type="compositionally biased region" description="Low complexity" evidence="6">
    <location>
        <begin position="405"/>
        <end position="417"/>
    </location>
</feature>
<protein>
    <recommendedName>
        <fullName evidence="7">Protein kinase domain-containing protein</fullName>
    </recommendedName>
</protein>
<proteinExistence type="predicted"/>
<evidence type="ECO:0000256" key="3">
    <source>
        <dbReference type="ARBA" id="ARBA00022777"/>
    </source>
</evidence>
<evidence type="ECO:0000256" key="6">
    <source>
        <dbReference type="SAM" id="MobiDB-lite"/>
    </source>
</evidence>
<dbReference type="GO" id="GO:0005524">
    <property type="term" value="F:ATP binding"/>
    <property type="evidence" value="ECO:0007669"/>
    <property type="project" value="UniProtKB-UniRule"/>
</dbReference>
<keyword evidence="3" id="KW-0418">Kinase</keyword>
<dbReference type="PROSITE" id="PS00107">
    <property type="entry name" value="PROTEIN_KINASE_ATP"/>
    <property type="match status" value="1"/>
</dbReference>
<keyword evidence="4 5" id="KW-0067">ATP-binding</keyword>
<dbReference type="RefSeq" id="WP_179828173.1">
    <property type="nucleotide sequence ID" value="NZ_JACCFS010000001.1"/>
</dbReference>
<dbReference type="InterPro" id="IPR011009">
    <property type="entry name" value="Kinase-like_dom_sf"/>
</dbReference>
<evidence type="ECO:0000256" key="1">
    <source>
        <dbReference type="ARBA" id="ARBA00022679"/>
    </source>
</evidence>
<dbReference type="CDD" id="cd14014">
    <property type="entry name" value="STKc_PknB_like"/>
    <property type="match status" value="1"/>
</dbReference>
<evidence type="ECO:0000313" key="9">
    <source>
        <dbReference type="Proteomes" id="UP000572051"/>
    </source>
</evidence>
<dbReference type="PROSITE" id="PS50011">
    <property type="entry name" value="PROTEIN_KINASE_DOM"/>
    <property type="match status" value="1"/>
</dbReference>
<dbReference type="EMBL" id="JACCFS010000001">
    <property type="protein sequence ID" value="NYJ37447.1"/>
    <property type="molecule type" value="Genomic_DNA"/>
</dbReference>
<organism evidence="8 9">
    <name type="scientific">Nocardiopsis aegyptia</name>
    <dbReference type="NCBI Taxonomy" id="220378"/>
    <lineage>
        <taxon>Bacteria</taxon>
        <taxon>Bacillati</taxon>
        <taxon>Actinomycetota</taxon>
        <taxon>Actinomycetes</taxon>
        <taxon>Streptosporangiales</taxon>
        <taxon>Nocardiopsidaceae</taxon>
        <taxon>Nocardiopsis</taxon>
    </lineage>
</organism>
<dbReference type="Pfam" id="PF00069">
    <property type="entry name" value="Pkinase"/>
    <property type="match status" value="1"/>
</dbReference>
<feature type="compositionally biased region" description="Acidic residues" evidence="6">
    <location>
        <begin position="418"/>
        <end position="440"/>
    </location>
</feature>
<name>A0A7Z0ESH9_9ACTN</name>
<evidence type="ECO:0000256" key="5">
    <source>
        <dbReference type="PROSITE-ProRule" id="PRU10141"/>
    </source>
</evidence>
<dbReference type="InterPro" id="IPR008271">
    <property type="entry name" value="Ser/Thr_kinase_AS"/>
</dbReference>
<feature type="domain" description="Protein kinase" evidence="7">
    <location>
        <begin position="27"/>
        <end position="282"/>
    </location>
</feature>
<accession>A0A7Z0ESH9</accession>
<dbReference type="GO" id="GO:0004674">
    <property type="term" value="F:protein serine/threonine kinase activity"/>
    <property type="evidence" value="ECO:0007669"/>
    <property type="project" value="TreeGrafter"/>
</dbReference>
<evidence type="ECO:0000313" key="8">
    <source>
        <dbReference type="EMBL" id="NYJ37447.1"/>
    </source>
</evidence>
<gene>
    <name evidence="8" type="ORF">HNR10_005328</name>
</gene>
<comment type="caution">
    <text evidence="8">The sequence shown here is derived from an EMBL/GenBank/DDBJ whole genome shotgun (WGS) entry which is preliminary data.</text>
</comment>
<dbReference type="PROSITE" id="PS00108">
    <property type="entry name" value="PROTEIN_KINASE_ST"/>
    <property type="match status" value="1"/>
</dbReference>
<dbReference type="Gene3D" id="3.30.200.20">
    <property type="entry name" value="Phosphorylase Kinase, domain 1"/>
    <property type="match status" value="1"/>
</dbReference>
<dbReference type="AlphaFoldDB" id="A0A7Z0ESH9"/>
<keyword evidence="1" id="KW-0808">Transferase</keyword>
<feature type="compositionally biased region" description="Acidic residues" evidence="6">
    <location>
        <begin position="371"/>
        <end position="386"/>
    </location>
</feature>
<dbReference type="InterPro" id="IPR000719">
    <property type="entry name" value="Prot_kinase_dom"/>
</dbReference>
<feature type="region of interest" description="Disordered" evidence="6">
    <location>
        <begin position="369"/>
        <end position="443"/>
    </location>
</feature>
<keyword evidence="2 5" id="KW-0547">Nucleotide-binding</keyword>
<evidence type="ECO:0000256" key="4">
    <source>
        <dbReference type="ARBA" id="ARBA00022840"/>
    </source>
</evidence>
<keyword evidence="9" id="KW-1185">Reference proteome</keyword>
<reference evidence="8 9" key="1">
    <citation type="submission" date="2020-07" db="EMBL/GenBank/DDBJ databases">
        <title>Sequencing the genomes of 1000 actinobacteria strains.</title>
        <authorList>
            <person name="Klenk H.-P."/>
        </authorList>
    </citation>
    <scope>NUCLEOTIDE SEQUENCE [LARGE SCALE GENOMIC DNA]</scope>
    <source>
        <strain evidence="8 9">DSM 44442</strain>
    </source>
</reference>
<dbReference type="Proteomes" id="UP000572051">
    <property type="component" value="Unassembled WGS sequence"/>
</dbReference>
<dbReference type="SUPFAM" id="SSF56112">
    <property type="entry name" value="Protein kinase-like (PK-like)"/>
    <property type="match status" value="1"/>
</dbReference>
<feature type="binding site" evidence="5">
    <location>
        <position position="57"/>
    </location>
    <ligand>
        <name>ATP</name>
        <dbReference type="ChEBI" id="CHEBI:30616"/>
    </ligand>
</feature>
<dbReference type="Gene3D" id="1.10.510.10">
    <property type="entry name" value="Transferase(Phosphotransferase) domain 1"/>
    <property type="match status" value="1"/>
</dbReference>
<evidence type="ECO:0000259" key="7">
    <source>
        <dbReference type="PROSITE" id="PS50011"/>
    </source>
</evidence>
<dbReference type="PANTHER" id="PTHR43289:SF34">
    <property type="entry name" value="SERINE_THREONINE-PROTEIN KINASE YBDM-RELATED"/>
    <property type="match status" value="1"/>
</dbReference>
<dbReference type="InterPro" id="IPR017441">
    <property type="entry name" value="Protein_kinase_ATP_BS"/>
</dbReference>
<dbReference type="SMART" id="SM00220">
    <property type="entry name" value="S_TKc"/>
    <property type="match status" value="1"/>
</dbReference>
<evidence type="ECO:0000256" key="2">
    <source>
        <dbReference type="ARBA" id="ARBA00022741"/>
    </source>
</evidence>
<dbReference type="PANTHER" id="PTHR43289">
    <property type="entry name" value="MITOGEN-ACTIVATED PROTEIN KINASE KINASE KINASE 20-RELATED"/>
    <property type="match status" value="1"/>
</dbReference>